<dbReference type="Proteomes" id="UP001153069">
    <property type="component" value="Unassembled WGS sequence"/>
</dbReference>
<dbReference type="InterPro" id="IPR053238">
    <property type="entry name" value="RING-H2_zinc_finger"/>
</dbReference>
<dbReference type="OrthoDB" id="9984778at2759"/>
<keyword evidence="6" id="KW-0812">Transmembrane</keyword>
<dbReference type="SUPFAM" id="SSF57850">
    <property type="entry name" value="RING/U-box"/>
    <property type="match status" value="1"/>
</dbReference>
<gene>
    <name evidence="8" type="ORF">SEMRO_1381_G267860.1</name>
</gene>
<keyword evidence="1" id="KW-0479">Metal-binding</keyword>
<reference evidence="8" key="1">
    <citation type="submission" date="2020-06" db="EMBL/GenBank/DDBJ databases">
        <authorList>
            <consortium name="Plant Systems Biology data submission"/>
        </authorList>
    </citation>
    <scope>NUCLEOTIDE SEQUENCE</scope>
    <source>
        <strain evidence="8">D6</strain>
    </source>
</reference>
<evidence type="ECO:0000256" key="6">
    <source>
        <dbReference type="SAM" id="Phobius"/>
    </source>
</evidence>
<evidence type="ECO:0000256" key="5">
    <source>
        <dbReference type="SAM" id="MobiDB-lite"/>
    </source>
</evidence>
<dbReference type="Pfam" id="PF13639">
    <property type="entry name" value="zf-RING_2"/>
    <property type="match status" value="1"/>
</dbReference>
<dbReference type="EMBL" id="CAICTM010001379">
    <property type="protein sequence ID" value="CAB9523135.1"/>
    <property type="molecule type" value="Genomic_DNA"/>
</dbReference>
<evidence type="ECO:0000256" key="2">
    <source>
        <dbReference type="ARBA" id="ARBA00022771"/>
    </source>
</evidence>
<feature type="region of interest" description="Disordered" evidence="5">
    <location>
        <begin position="126"/>
        <end position="152"/>
    </location>
</feature>
<dbReference type="AlphaFoldDB" id="A0A9N8HSG0"/>
<feature type="domain" description="RING-type" evidence="7">
    <location>
        <begin position="186"/>
        <end position="230"/>
    </location>
</feature>
<dbReference type="Gene3D" id="3.30.40.10">
    <property type="entry name" value="Zinc/RING finger domain, C3HC4 (zinc finger)"/>
    <property type="match status" value="1"/>
</dbReference>
<evidence type="ECO:0000256" key="1">
    <source>
        <dbReference type="ARBA" id="ARBA00022723"/>
    </source>
</evidence>
<protein>
    <recommendedName>
        <fullName evidence="7">RING-type domain-containing protein</fullName>
    </recommendedName>
</protein>
<evidence type="ECO:0000313" key="9">
    <source>
        <dbReference type="Proteomes" id="UP001153069"/>
    </source>
</evidence>
<evidence type="ECO:0000313" key="8">
    <source>
        <dbReference type="EMBL" id="CAB9523135.1"/>
    </source>
</evidence>
<dbReference type="PANTHER" id="PTHR14155:SF627">
    <property type="entry name" value="OS06G0192800 PROTEIN"/>
    <property type="match status" value="1"/>
</dbReference>
<evidence type="ECO:0000259" key="7">
    <source>
        <dbReference type="PROSITE" id="PS50089"/>
    </source>
</evidence>
<evidence type="ECO:0000256" key="3">
    <source>
        <dbReference type="ARBA" id="ARBA00022833"/>
    </source>
</evidence>
<keyword evidence="6" id="KW-1133">Transmembrane helix</keyword>
<organism evidence="8 9">
    <name type="scientific">Seminavis robusta</name>
    <dbReference type="NCBI Taxonomy" id="568900"/>
    <lineage>
        <taxon>Eukaryota</taxon>
        <taxon>Sar</taxon>
        <taxon>Stramenopiles</taxon>
        <taxon>Ochrophyta</taxon>
        <taxon>Bacillariophyta</taxon>
        <taxon>Bacillariophyceae</taxon>
        <taxon>Bacillariophycidae</taxon>
        <taxon>Naviculales</taxon>
        <taxon>Naviculaceae</taxon>
        <taxon>Seminavis</taxon>
    </lineage>
</organism>
<keyword evidence="6" id="KW-0472">Membrane</keyword>
<proteinExistence type="predicted"/>
<dbReference type="PANTHER" id="PTHR14155">
    <property type="entry name" value="RING FINGER DOMAIN-CONTAINING"/>
    <property type="match status" value="1"/>
</dbReference>
<evidence type="ECO:0000256" key="4">
    <source>
        <dbReference type="PROSITE-ProRule" id="PRU00175"/>
    </source>
</evidence>
<sequence>MDPKLEQQKKFGKICGSAAVGLLVTVFILSYLQEWMRRKCRARRHSKMKGLCTTTGAPTSDDVNADEEAMEENIRNSLVIKKYMILDDGVISATLGSMTSMSCSLPPGATRVPIDVETGNKDDISVSESISEDSDNNVGNKNSDKRSRSHPKKLDRMFSSLSTFTGSSETIKSKKNLGNRTHHSVCELCEKNFVNGDDVCESSSPRCNHVFHHECIASWISFQNACPCCSEPFVVMNMSQEFTS</sequence>
<keyword evidence="9" id="KW-1185">Reference proteome</keyword>
<keyword evidence="2 4" id="KW-0863">Zinc-finger</keyword>
<accession>A0A9N8HSG0</accession>
<dbReference type="GO" id="GO:0008270">
    <property type="term" value="F:zinc ion binding"/>
    <property type="evidence" value="ECO:0007669"/>
    <property type="project" value="UniProtKB-KW"/>
</dbReference>
<comment type="caution">
    <text evidence="8">The sequence shown here is derived from an EMBL/GenBank/DDBJ whole genome shotgun (WGS) entry which is preliminary data.</text>
</comment>
<dbReference type="PROSITE" id="PS50089">
    <property type="entry name" value="ZF_RING_2"/>
    <property type="match status" value="1"/>
</dbReference>
<feature type="transmembrane region" description="Helical" evidence="6">
    <location>
        <begin position="12"/>
        <end position="32"/>
    </location>
</feature>
<keyword evidence="3" id="KW-0862">Zinc</keyword>
<feature type="compositionally biased region" description="Basic and acidic residues" evidence="5">
    <location>
        <begin position="142"/>
        <end position="152"/>
    </location>
</feature>
<dbReference type="InterPro" id="IPR013083">
    <property type="entry name" value="Znf_RING/FYVE/PHD"/>
</dbReference>
<name>A0A9N8HSG0_9STRA</name>
<dbReference type="InterPro" id="IPR001841">
    <property type="entry name" value="Znf_RING"/>
</dbReference>